<reference evidence="2" key="1">
    <citation type="submission" date="2014-05" db="EMBL/GenBank/DDBJ databases">
        <authorList>
            <person name="Urmite Genomes"/>
        </authorList>
    </citation>
    <scope>NUCLEOTIDE SEQUENCE</scope>
    <source>
        <strain evidence="2">DSM 44074</strain>
    </source>
</reference>
<sequence length="138" mass="14469">MCNKSDALHDKEDVARISRVGKGINHMLKVSRTKLAVVIGGIAVALPMSAGIASAQPDLSNVVNTTCTYDQVMAAMNAQQPDLAAQFNAQPMALGMLRTFLSSGPAERQNTVNQIAAYPGAASYLGAVQNLAGTCNNY</sequence>
<dbReference type="InterPro" id="IPR032407">
    <property type="entry name" value="MHB"/>
</dbReference>
<dbReference type="NCBIfam" id="TIGR04529">
    <property type="entry name" value="MTB_hemophore"/>
    <property type="match status" value="1"/>
</dbReference>
<organism evidence="2 3">
    <name type="scientific">Mycolicibacterium neoaurum</name>
    <name type="common">Mycobacterium neoaurum</name>
    <dbReference type="NCBI Taxonomy" id="1795"/>
    <lineage>
        <taxon>Bacteria</taxon>
        <taxon>Bacillati</taxon>
        <taxon>Actinomycetota</taxon>
        <taxon>Actinomycetes</taxon>
        <taxon>Mycobacteriales</taxon>
        <taxon>Mycobacteriaceae</taxon>
        <taxon>Mycolicibacterium</taxon>
    </lineage>
</organism>
<dbReference type="GO" id="GO:0020037">
    <property type="term" value="F:heme binding"/>
    <property type="evidence" value="ECO:0007669"/>
    <property type="project" value="InterPro"/>
</dbReference>
<dbReference type="EMBL" id="LK021341">
    <property type="protein sequence ID" value="CDQ46615.1"/>
    <property type="molecule type" value="Genomic_DNA"/>
</dbReference>
<keyword evidence="1" id="KW-0472">Membrane</keyword>
<keyword evidence="1" id="KW-0812">Transmembrane</keyword>
<proteinExistence type="predicted"/>
<name>A0AAV2WRH7_MYCNE</name>
<feature type="transmembrane region" description="Helical" evidence="1">
    <location>
        <begin position="35"/>
        <end position="55"/>
    </location>
</feature>
<gene>
    <name evidence="2" type="primary">TB8.4</name>
    <name evidence="2" type="ORF">BN1047_04524</name>
</gene>
<dbReference type="Proteomes" id="UP000028864">
    <property type="component" value="Unassembled WGS sequence"/>
</dbReference>
<reference evidence="2" key="2">
    <citation type="submission" date="2015-09" db="EMBL/GenBank/DDBJ databases">
        <title>Draft genome sequence of Mycobacterium neoaurum DSM 44074.</title>
        <authorList>
            <person name="Croce O."/>
            <person name="Robert C."/>
            <person name="Raoult D."/>
            <person name="Drancourt M."/>
        </authorList>
    </citation>
    <scope>NUCLEOTIDE SEQUENCE</scope>
    <source>
        <strain evidence="2">DSM 44074</strain>
    </source>
</reference>
<protein>
    <submittedName>
        <fullName evidence="2">Low molecular weight T-cell antigen TB8.4</fullName>
    </submittedName>
</protein>
<evidence type="ECO:0000313" key="3">
    <source>
        <dbReference type="Proteomes" id="UP000028864"/>
    </source>
</evidence>
<evidence type="ECO:0000256" key="1">
    <source>
        <dbReference type="SAM" id="Phobius"/>
    </source>
</evidence>
<dbReference type="AlphaFoldDB" id="A0AAV2WRH7"/>
<dbReference type="RefSeq" id="WP_420866089.1">
    <property type="nucleotide sequence ID" value="NZ_FMZG01000003.1"/>
</dbReference>
<keyword evidence="1" id="KW-1133">Transmembrane helix</keyword>
<evidence type="ECO:0000313" key="2">
    <source>
        <dbReference type="EMBL" id="CDQ46615.1"/>
    </source>
</evidence>
<accession>A0AAV2WRH7</accession>